<evidence type="ECO:0000256" key="2">
    <source>
        <dbReference type="ARBA" id="ARBA00022737"/>
    </source>
</evidence>
<comment type="similarity">
    <text evidence="1">Belongs to the RRM elav family.</text>
</comment>
<organism evidence="7 8">
    <name type="scientific">Glossina austeni</name>
    <name type="common">Savannah tsetse fly</name>
    <dbReference type="NCBI Taxonomy" id="7395"/>
    <lineage>
        <taxon>Eukaryota</taxon>
        <taxon>Metazoa</taxon>
        <taxon>Ecdysozoa</taxon>
        <taxon>Arthropoda</taxon>
        <taxon>Hexapoda</taxon>
        <taxon>Insecta</taxon>
        <taxon>Pterygota</taxon>
        <taxon>Neoptera</taxon>
        <taxon>Endopterygota</taxon>
        <taxon>Diptera</taxon>
        <taxon>Brachycera</taxon>
        <taxon>Muscomorpha</taxon>
        <taxon>Hippoboscoidea</taxon>
        <taxon>Glossinidae</taxon>
        <taxon>Glossina</taxon>
    </lineage>
</organism>
<protein>
    <recommendedName>
        <fullName evidence="6">RRM domain-containing protein</fullName>
    </recommendedName>
</protein>
<feature type="domain" description="RRM" evidence="6">
    <location>
        <begin position="113"/>
        <end position="189"/>
    </location>
</feature>
<dbReference type="InterPro" id="IPR000504">
    <property type="entry name" value="RRM_dom"/>
</dbReference>
<name>A0A1A9UD25_GLOAU</name>
<dbReference type="SMART" id="SM00360">
    <property type="entry name" value="RRM"/>
    <property type="match status" value="2"/>
</dbReference>
<keyword evidence="2" id="KW-0677">Repeat</keyword>
<dbReference type="GO" id="GO:0010629">
    <property type="term" value="P:negative regulation of gene expression"/>
    <property type="evidence" value="ECO:0007669"/>
    <property type="project" value="UniProtKB-ARBA"/>
</dbReference>
<dbReference type="STRING" id="7395.A0A1A9UD25"/>
<feature type="domain" description="RRM" evidence="6">
    <location>
        <begin position="29"/>
        <end position="99"/>
    </location>
</feature>
<dbReference type="Proteomes" id="UP000078200">
    <property type="component" value="Unassembled WGS sequence"/>
</dbReference>
<evidence type="ECO:0000256" key="1">
    <source>
        <dbReference type="ARBA" id="ARBA00006266"/>
    </source>
</evidence>
<dbReference type="InterPro" id="IPR035979">
    <property type="entry name" value="RBD_domain_sf"/>
</dbReference>
<proteinExistence type="inferred from homology"/>
<dbReference type="PROSITE" id="PS50102">
    <property type="entry name" value="RRM"/>
    <property type="match status" value="2"/>
</dbReference>
<evidence type="ECO:0000256" key="5">
    <source>
        <dbReference type="SAM" id="MobiDB-lite"/>
    </source>
</evidence>
<sequence length="239" mass="25460">MMTTSNKTVTNNMVEGQQQQHQKQQDGASGADDATTISEEDMGALFVSFGEVESCKLIRDKVTGQSLGYGFVNYVKREDAEKTISSLNGLRLQNKAIKVISIARPSSESIKDANLHVSGLPKNMTLPDLKGLFSPYGKIITSRILSDNITGVGFIRFDQRHEADQGIKALSGTIPKNAAEGIVVKLANSPSNNKAFQPLAAYLAPQNARAAARGFPTGAAGAAAAAIHPSAAGRYRRVK</sequence>
<dbReference type="PANTHER" id="PTHR10352">
    <property type="entry name" value="EUKARYOTIC TRANSLATION INITIATION FACTOR 3 SUBUNIT G"/>
    <property type="match status" value="1"/>
</dbReference>
<dbReference type="InterPro" id="IPR002343">
    <property type="entry name" value="Hud_Sxl_RNA"/>
</dbReference>
<evidence type="ECO:0000259" key="6">
    <source>
        <dbReference type="PROSITE" id="PS50102"/>
    </source>
</evidence>
<dbReference type="GO" id="GO:0009967">
    <property type="term" value="P:positive regulation of signal transduction"/>
    <property type="evidence" value="ECO:0007669"/>
    <property type="project" value="UniProtKB-ARBA"/>
</dbReference>
<dbReference type="EnsemblMetazoa" id="GAUT000409-RA">
    <property type="protein sequence ID" value="GAUT000409-PA"/>
    <property type="gene ID" value="GAUT000409"/>
</dbReference>
<dbReference type="NCBIfam" id="TIGR01661">
    <property type="entry name" value="ELAV_HUD_SF"/>
    <property type="match status" value="1"/>
</dbReference>
<dbReference type="SUPFAM" id="SSF54928">
    <property type="entry name" value="RNA-binding domain, RBD"/>
    <property type="match status" value="1"/>
</dbReference>
<dbReference type="FunFam" id="3.30.70.330:FF:000383">
    <property type="entry name" value="Sex lethal, isoform D"/>
    <property type="match status" value="1"/>
</dbReference>
<feature type="region of interest" description="Disordered" evidence="5">
    <location>
        <begin position="1"/>
        <end position="34"/>
    </location>
</feature>
<evidence type="ECO:0000256" key="4">
    <source>
        <dbReference type="PROSITE-ProRule" id="PRU00176"/>
    </source>
</evidence>
<feature type="compositionally biased region" description="Polar residues" evidence="5">
    <location>
        <begin position="1"/>
        <end position="16"/>
    </location>
</feature>
<dbReference type="AlphaFoldDB" id="A0A1A9UD25"/>
<dbReference type="PRINTS" id="PR00961">
    <property type="entry name" value="HUDSXLRNA"/>
</dbReference>
<keyword evidence="3 4" id="KW-0694">RNA-binding</keyword>
<dbReference type="GO" id="GO:0003729">
    <property type="term" value="F:mRNA binding"/>
    <property type="evidence" value="ECO:0007669"/>
    <property type="project" value="UniProtKB-ARBA"/>
</dbReference>
<dbReference type="VEuPathDB" id="VectorBase:GAUT000409"/>
<dbReference type="Gene3D" id="3.30.70.330">
    <property type="match status" value="2"/>
</dbReference>
<evidence type="ECO:0000313" key="8">
    <source>
        <dbReference type="Proteomes" id="UP000078200"/>
    </source>
</evidence>
<dbReference type="GO" id="GO:0005737">
    <property type="term" value="C:cytoplasm"/>
    <property type="evidence" value="ECO:0007669"/>
    <property type="project" value="UniProtKB-ARBA"/>
</dbReference>
<evidence type="ECO:0000313" key="7">
    <source>
        <dbReference type="EnsemblMetazoa" id="GAUT000409-PA"/>
    </source>
</evidence>
<dbReference type="GO" id="GO:1990904">
    <property type="term" value="C:ribonucleoprotein complex"/>
    <property type="evidence" value="ECO:0007669"/>
    <property type="project" value="InterPro"/>
</dbReference>
<keyword evidence="8" id="KW-1185">Reference proteome</keyword>
<dbReference type="Pfam" id="PF00076">
    <property type="entry name" value="RRM_1"/>
    <property type="match status" value="2"/>
</dbReference>
<dbReference type="InterPro" id="IPR012677">
    <property type="entry name" value="Nucleotide-bd_a/b_plait_sf"/>
</dbReference>
<evidence type="ECO:0000256" key="3">
    <source>
        <dbReference type="ARBA" id="ARBA00022884"/>
    </source>
</evidence>
<dbReference type="InterPro" id="IPR006548">
    <property type="entry name" value="ELAD_HU_SF"/>
</dbReference>
<accession>A0A1A9UD25</accession>
<reference evidence="7" key="1">
    <citation type="submission" date="2020-05" db="UniProtKB">
        <authorList>
            <consortium name="EnsemblMetazoa"/>
        </authorList>
    </citation>
    <scope>IDENTIFICATION</scope>
    <source>
        <strain evidence="7">TTRI</strain>
    </source>
</reference>